<feature type="compositionally biased region" description="Polar residues" evidence="7">
    <location>
        <begin position="1"/>
        <end position="11"/>
    </location>
</feature>
<dbReference type="Gene3D" id="1.10.1200.10">
    <property type="entry name" value="ACP-like"/>
    <property type="match status" value="3"/>
</dbReference>
<dbReference type="CDD" id="cd19545">
    <property type="entry name" value="FUM14_C_NRPS-like"/>
    <property type="match status" value="2"/>
</dbReference>
<feature type="domain" description="Carrier" evidence="8">
    <location>
        <begin position="2745"/>
        <end position="2821"/>
    </location>
</feature>
<feature type="domain" description="Carrier" evidence="8">
    <location>
        <begin position="48"/>
        <end position="121"/>
    </location>
</feature>
<evidence type="ECO:0000259" key="8">
    <source>
        <dbReference type="PROSITE" id="PS50075"/>
    </source>
</evidence>
<dbReference type="InterPro" id="IPR036736">
    <property type="entry name" value="ACP-like_sf"/>
</dbReference>
<dbReference type="Pfam" id="PF00550">
    <property type="entry name" value="PP-binding"/>
    <property type="match status" value="3"/>
</dbReference>
<dbReference type="PROSITE" id="PS00455">
    <property type="entry name" value="AMP_BINDING"/>
    <property type="match status" value="2"/>
</dbReference>
<dbReference type="NCBIfam" id="TIGR01733">
    <property type="entry name" value="AA-adenyl-dom"/>
    <property type="match status" value="2"/>
</dbReference>
<evidence type="ECO:0000256" key="6">
    <source>
        <dbReference type="ARBA" id="ARBA00029454"/>
    </source>
</evidence>
<dbReference type="FunFam" id="3.30.300.30:FF:000015">
    <property type="entry name" value="Nonribosomal peptide synthase SidD"/>
    <property type="match status" value="2"/>
</dbReference>
<evidence type="ECO:0000256" key="3">
    <source>
        <dbReference type="ARBA" id="ARBA00022553"/>
    </source>
</evidence>
<evidence type="ECO:0000256" key="1">
    <source>
        <dbReference type="ARBA" id="ARBA00005107"/>
    </source>
</evidence>
<proteinExistence type="inferred from homology"/>
<evidence type="ECO:0000256" key="5">
    <source>
        <dbReference type="ARBA" id="ARBA00022679"/>
    </source>
</evidence>
<dbReference type="Gene3D" id="3.30.559.10">
    <property type="entry name" value="Chloramphenicol acetyltransferase-like domain"/>
    <property type="match status" value="4"/>
</dbReference>
<accession>A0A172PY83</accession>
<dbReference type="GO" id="GO:0016740">
    <property type="term" value="F:transferase activity"/>
    <property type="evidence" value="ECO:0007669"/>
    <property type="project" value="UniProtKB-KW"/>
</dbReference>
<comment type="pathway">
    <text evidence="1">Alkaloid biosynthesis; ergot alkaloid biosynthesis.</text>
</comment>
<dbReference type="InterPro" id="IPR042099">
    <property type="entry name" value="ANL_N_sf"/>
</dbReference>
<keyword evidence="5" id="KW-0808">Transferase</keyword>
<dbReference type="InterPro" id="IPR023213">
    <property type="entry name" value="CAT-like_dom_sf"/>
</dbReference>
<dbReference type="SUPFAM" id="SSF52777">
    <property type="entry name" value="CoA-dependent acyltransferases"/>
    <property type="match status" value="8"/>
</dbReference>
<evidence type="ECO:0000313" key="9">
    <source>
        <dbReference type="EMBL" id="AND74272.1"/>
    </source>
</evidence>
<sequence length="3322" mass="357330">MATIESSSWSELDSKEPLMDMAERSSRDTPRQASSASTNTNNDDDDGSHASGMLRELWAEILNVDEEDITDCSHFFELGGDSIAVAELSMAASCQGLEVPRHLVFEAPTFADLLVRVARRDAADEPVMEADASEPAPFSLLAGDTELARQLAADVCGVPVGDVEDMYPATAQQAGLMARSMRMPGAYVSSWLLRDAWTTRSTPAQLCEVLEQAVGRLPILRTAMVASAEHDFAQVVLRPGAVEVVRVPSLQQFDPASRRPAMALGSPLTKIEVVVAADDEDAPALLWHAHHATYDMTSLQLVAGCVQDLASGGGGRGSSSPPPPPSYASFVAHTLRVRAGTDWRSFWSAALQDCPKPFFPPAAADAAFRTDARHVQPLPRLDSSSCGFTTANVFRAAWALLLGDYEHAHDVVFGVTNGARYAPVPRCADIVGPTIATTPMRVRLDADDTARHLLQQVSMQAVRASAVEQAGLPDISRLGPDGRTACAFRTLLNVQTTDAGRISPLLAQPETQPEPMDYALVLELFPPRDAAARTAPLHLSYDSRALRLDQVRQIAVQIETMMGLLTAHPDRTLGELCLGAGRDVTTTTTPGLADGPLDPFQLAPIAPPRMRRHAAVACGVATSAVQDVYPSTPMQAATALTSSRHPEAHVSHHVFRARRGLGADQIKEAWAALYHWAPILRTRFFHAPPAPGGARPQLLQAVVDDEALPWTCASSLDEFRAADRQPSFAMGRPLTRLGLFREEGPDGDAGRYCVVLAAHRAVCDASSTATMLSILEGALSGVAGHVEAVPYNLFVLHTLRLSSDEAARAFWARSLHDCLAPAFPEVPLDREPLSTEAFGRAMSLPAGASPTLLQAAWAVTLAQYHDAAADVVFGLYHSICPSHSILGPTETVIPQRVVAAGSPDTTVAQLLRAMRAQHLALASFAQLGLARIEAIDESCAAACRLQSLLAIRDELVPSGGGGAFSTDPAPASDERHALPLVAEVTRHADGSVTGRLRFDPLVLKPDQARRLASHYEHVARQMRASSAARLGDLDHVPPEHMSELLAWNTLVPAPVECGVHELVEERADREPGAAAICASDGRWTFAELDADAERLARWLRTLGVTQGAHVPLVFEKCGLAIVAMLAVLKAGAASVALDPSHPPARLRDLVQSMYADGACPVVLCSASHRELAVGLARRAAIVDRETLRSLGGTSMPRLGGETRVPATATAFVLFTSGSTGRPKGILIPHRAFASSIRGHADVLRFSTGPGSRNLQFTAYTSDVSIGEIFTSLAVGSCVCVPSDWDRQNDLAGAVRRLDANWAFFTPSVATLLRPADVPGLRTMVFGGETASPENLATWAPALHLINSFGPAETSIWSHAMRRRAQPGDNGSHIGHGIGCATWIVDPDDHRRLRPIGAVGEMLVEGPNLAAGYLGEPAKTAAAFVHDAPWIPAHRRPARAYRTGDLARFLPDGSVQFLGRRDHQIKLRGLRIELGEIEHQIRALVPPDVVVAVDIVAPRPAGSPQVLAAFLALKQTGADTVPPDAQTQGQHDHQDGDTRRALSLLVGKGTSWDRLSRALSGIDVAVAAALPSHMVPAAFVPLREMPLTASAKTDRKALKLLASMVSAEELGRLGHAATGSRQPPSSVSERMLARLWSSALGRPLDVDVRDGFFRVGGDSLSAMRLISLARAEGLRLSVEHVFKHPSLQDMARAAVLVGAEEEEQRPRSSLPLLPGSTSRPFATLGGPEAVESAAHAASAQLGVDQAAIEDMYPCTALQEGLVALSQDARGSYVAQMVYELPPGVDVNRFKLAWAAVLEAWPILRTRFFPWHAADGTSRLMQAVVRTEAAPIRWAQARTLSDHLKLDRRDRMQTGDKMLRMAAFDDRHDGKRYFVMTIHHALYDGWMLGLLWDALRAAYGGRRVPDTVPHGAFVAHLASRRDGGFDEDFWRRYVGNAPRLSWPELPSPDFRPISRLVSRRTDALPGRGRRRDFTSTTLLRAAFAMLLGAYAHTEDVVFASTVYGRTTGGGSAERVAGPTLATLPVRVSVGREQTVHELMARIQSDAANLLAHEQAGLQTIRRLNRDGLATIDAQSLLVVQVDGGDPELAGKGGDGDDDELALRSVQVSRPDNGLLSSVLVVEATVSVDGLHLVATYDDRVLPGAQADRFVRQLSYIVIRLCEADDDARLADLDLAPVEDLEQMRQWNPAVPAPSRALVHELVAAEARRQPDAEALVSRAGSLTYQQLEDASSRLAHHLWAECGLRPGDRVPLLFEKSIWAVVAMLAVLKAGAANVALDPAQPPTQLRSLVADVGARLVLCSPASRSLAQDMATTSHFCVDAAAFSPEGGGAVTARRSSSDRLVPDLGPESLAFLLFTSGSTGRPKAVMIDHAAFCSSMAGHAETLRYRRGSRNLQFTAYTSDVSIGEIFTSLGRGATVCVPSEAERMGDLAGAMERMRVDWAFLTPSVAALLDPEQVPTLRTLLFGGETATPTNVRAWAPRLHLINSFGPAETSIWSHAHPGFAPDDDGTDIGRPLGCATWIVDPHDAGRLMPVGAVGELVVEGPNVAAGYYHSPDKTRAAFPASLPCIPHRGHRIYRTGDLARWMSDGRVQFLGRADGQVKLHGLKVDVGEVEHAIRAVVGAKARDQPDAFHGVEVAVELVRCPGPSEEARLVAFVGVAGGRARDVTLVTDESGLARFAELTAGLRDKLMARLAPYTIPAFFVPLTRMPLTASAKTDRRFLRSLVADRGFAALARFSLASRSEVRPPETPVEKRLHALWSAVLALPPDDFGVEADFFDCGGDSIAAMRLASAAHAAQLSLTVQDIYDHPRLSDMAAAAMARQHHDGVPGNGLAADASAARRFENPAPFSLLPSFWRPGPLVNDLARACSIEPSQVEDVYPCTPTQRSFVARTAARPGSFWLQNVFDVPDDVDAARLDRAWQRLVARHDVLRTRILPHQDHLLQVVLRFARQPIRVVQDAAVGLPQFLAAERPQGPVYGHPLVRIALVAAGEAAACRQLVLTVHHAVFDAWSLSRMFAELERHYVEPDAHDGHAQPVLGFNAFVKRVLAQDRAAALAFWTDYLGGAQTKPFAASQNDSQPRCLLRHSIALPAAGAVSVSGVTHAVITYAAVALALKQQVDAPDTMLRLVSSGRTAPGLDGLIGPTVTTVPLRVSHDAAGDSLAEYLAHVHAQVRRVAPFEQTGSDVDSLGPDASRVCRGMPQLIVHPFDPYKEQPAARLGLRRRELSAVDNNADSPFTVDVSLETQGRGRQMALVALHLRVVFDDAAVSEHAARRFVAHLDVMVRRMASAQPDAVLSTLQRDVEKDAMVMDSQMAMYRVGDTAS</sequence>
<dbReference type="Gene3D" id="3.40.50.12780">
    <property type="entry name" value="N-terminal domain of ligase-like"/>
    <property type="match status" value="2"/>
</dbReference>
<dbReference type="SUPFAM" id="SSF47336">
    <property type="entry name" value="ACP-like"/>
    <property type="match status" value="3"/>
</dbReference>
<dbReference type="InterPro" id="IPR045851">
    <property type="entry name" value="AMP-bd_C_sf"/>
</dbReference>
<organism evidence="9">
    <name type="scientific">Hypocrella siamensis</name>
    <dbReference type="NCBI Taxonomy" id="696354"/>
    <lineage>
        <taxon>Eukaryota</taxon>
        <taxon>Fungi</taxon>
        <taxon>Dikarya</taxon>
        <taxon>Ascomycota</taxon>
        <taxon>Pezizomycotina</taxon>
        <taxon>Sordariomycetes</taxon>
        <taxon>Hypocreomycetidae</taxon>
        <taxon>Hypocreales</taxon>
        <taxon>Clavicipitaceae</taxon>
        <taxon>Hypocrella</taxon>
    </lineage>
</organism>
<dbReference type="SMART" id="SM00823">
    <property type="entry name" value="PKS_PP"/>
    <property type="match status" value="3"/>
</dbReference>
<dbReference type="SUPFAM" id="SSF56801">
    <property type="entry name" value="Acetyl-CoA synthetase-like"/>
    <property type="match status" value="2"/>
</dbReference>
<dbReference type="InterPro" id="IPR006162">
    <property type="entry name" value="Ppantetheine_attach_site"/>
</dbReference>
<name>A0A172PY83_9HYPO</name>
<dbReference type="FunFam" id="1.10.1200.10:FF:000005">
    <property type="entry name" value="Nonribosomal peptide synthetase 1"/>
    <property type="match status" value="2"/>
</dbReference>
<dbReference type="InterPro" id="IPR001242">
    <property type="entry name" value="Condensation_dom"/>
</dbReference>
<dbReference type="GO" id="GO:0016874">
    <property type="term" value="F:ligase activity"/>
    <property type="evidence" value="ECO:0007669"/>
    <property type="project" value="UniProtKB-KW"/>
</dbReference>
<keyword evidence="4" id="KW-0436">Ligase</keyword>
<dbReference type="PANTHER" id="PTHR45527:SF16">
    <property type="entry name" value="NONRIBOSOMAL PEPTIDE SYNTHASE ATNA-RELATED"/>
    <property type="match status" value="1"/>
</dbReference>
<dbReference type="PANTHER" id="PTHR45527">
    <property type="entry name" value="NONRIBOSOMAL PEPTIDE SYNTHETASE"/>
    <property type="match status" value="1"/>
</dbReference>
<dbReference type="GO" id="GO:0005737">
    <property type="term" value="C:cytoplasm"/>
    <property type="evidence" value="ECO:0007669"/>
    <property type="project" value="TreeGrafter"/>
</dbReference>
<feature type="compositionally biased region" description="Basic and acidic residues" evidence="7">
    <location>
        <begin position="12"/>
        <end position="30"/>
    </location>
</feature>
<dbReference type="InterPro" id="IPR010071">
    <property type="entry name" value="AA_adenyl_dom"/>
</dbReference>
<dbReference type="Pfam" id="PF00668">
    <property type="entry name" value="Condensation"/>
    <property type="match status" value="3"/>
</dbReference>
<dbReference type="Gene3D" id="3.30.559.30">
    <property type="entry name" value="Nonribosomal peptide synthetase, condensation domain"/>
    <property type="match status" value="4"/>
</dbReference>
<dbReference type="InterPro" id="IPR020845">
    <property type="entry name" value="AMP-binding_CS"/>
</dbReference>
<feature type="non-terminal residue" evidence="9">
    <location>
        <position position="3322"/>
    </location>
</feature>
<dbReference type="FunFam" id="3.40.50.12780:FF:000012">
    <property type="entry name" value="Non-ribosomal peptide synthetase"/>
    <property type="match status" value="1"/>
</dbReference>
<dbReference type="PROSITE" id="PS50075">
    <property type="entry name" value="CARRIER"/>
    <property type="match status" value="3"/>
</dbReference>
<dbReference type="PROSITE" id="PS00012">
    <property type="entry name" value="PHOSPHOPANTETHEINE"/>
    <property type="match status" value="3"/>
</dbReference>
<dbReference type="EMBL" id="KU202712">
    <property type="protein sequence ID" value="AND74272.1"/>
    <property type="molecule type" value="Genomic_DNA"/>
</dbReference>
<keyword evidence="2" id="KW-0596">Phosphopantetheine</keyword>
<feature type="domain" description="Carrier" evidence="8">
    <location>
        <begin position="1622"/>
        <end position="1697"/>
    </location>
</feature>
<evidence type="ECO:0000256" key="7">
    <source>
        <dbReference type="SAM" id="MobiDB-lite"/>
    </source>
</evidence>
<reference evidence="9" key="1">
    <citation type="journal article" date="2016" name="BMC Genomics">
        <title>Genome sequence and comparative analysis of clavicipitaceous insect-pathogenic fungus Aschersonia badia with Metarhizium spp.</title>
        <authorList>
            <person name="Agrawal Y."/>
            <person name="Narwani T."/>
            <person name="Subramanian S."/>
        </authorList>
    </citation>
    <scope>NUCLEOTIDE SEQUENCE</scope>
    <source>
        <strain evidence="9">MTCC 10142</strain>
    </source>
</reference>
<protein>
    <submittedName>
        <fullName evidence="9">Nrps9</fullName>
    </submittedName>
</protein>
<dbReference type="Pfam" id="PF00501">
    <property type="entry name" value="AMP-binding"/>
    <property type="match status" value="2"/>
</dbReference>
<evidence type="ECO:0000256" key="2">
    <source>
        <dbReference type="ARBA" id="ARBA00022450"/>
    </source>
</evidence>
<dbReference type="InterPro" id="IPR000873">
    <property type="entry name" value="AMP-dep_synth/lig_dom"/>
</dbReference>
<dbReference type="CDD" id="cd05918">
    <property type="entry name" value="A_NRPS_SidN3_like"/>
    <property type="match status" value="2"/>
</dbReference>
<comment type="similarity">
    <text evidence="6">Belongs to the NRP synthetase family.</text>
</comment>
<dbReference type="InterPro" id="IPR020806">
    <property type="entry name" value="PKS_PP-bd"/>
</dbReference>
<feature type="region of interest" description="Disordered" evidence="7">
    <location>
        <begin position="1"/>
        <end position="50"/>
    </location>
</feature>
<dbReference type="GO" id="GO:0043041">
    <property type="term" value="P:amino acid activation for nonribosomal peptide biosynthetic process"/>
    <property type="evidence" value="ECO:0007669"/>
    <property type="project" value="TreeGrafter"/>
</dbReference>
<dbReference type="GO" id="GO:0031177">
    <property type="term" value="F:phosphopantetheine binding"/>
    <property type="evidence" value="ECO:0007669"/>
    <property type="project" value="InterPro"/>
</dbReference>
<keyword evidence="3" id="KW-0597">Phosphoprotein</keyword>
<dbReference type="Gene3D" id="3.30.300.30">
    <property type="match status" value="2"/>
</dbReference>
<dbReference type="GO" id="GO:0044550">
    <property type="term" value="P:secondary metabolite biosynthetic process"/>
    <property type="evidence" value="ECO:0007669"/>
    <property type="project" value="TreeGrafter"/>
</dbReference>
<evidence type="ECO:0000256" key="4">
    <source>
        <dbReference type="ARBA" id="ARBA00022598"/>
    </source>
</evidence>
<dbReference type="InterPro" id="IPR009081">
    <property type="entry name" value="PP-bd_ACP"/>
</dbReference>